<evidence type="ECO:0000256" key="1">
    <source>
        <dbReference type="SAM" id="MobiDB-lite"/>
    </source>
</evidence>
<dbReference type="OrthoDB" id="10503803at2759"/>
<feature type="region of interest" description="Disordered" evidence="1">
    <location>
        <begin position="122"/>
        <end position="148"/>
    </location>
</feature>
<organism evidence="2 3">
    <name type="scientific">Paraphoma chrysanthemicola</name>
    <dbReference type="NCBI Taxonomy" id="798071"/>
    <lineage>
        <taxon>Eukaryota</taxon>
        <taxon>Fungi</taxon>
        <taxon>Dikarya</taxon>
        <taxon>Ascomycota</taxon>
        <taxon>Pezizomycotina</taxon>
        <taxon>Dothideomycetes</taxon>
        <taxon>Pleosporomycetidae</taxon>
        <taxon>Pleosporales</taxon>
        <taxon>Pleosporineae</taxon>
        <taxon>Phaeosphaeriaceae</taxon>
        <taxon>Paraphoma</taxon>
    </lineage>
</organism>
<keyword evidence="3" id="KW-1185">Reference proteome</keyword>
<evidence type="ECO:0000313" key="3">
    <source>
        <dbReference type="Proteomes" id="UP000813461"/>
    </source>
</evidence>
<evidence type="ECO:0000313" key="2">
    <source>
        <dbReference type="EMBL" id="KAH7088132.1"/>
    </source>
</evidence>
<reference evidence="2" key="1">
    <citation type="journal article" date="2021" name="Nat. Commun.">
        <title>Genetic determinants of endophytism in the Arabidopsis root mycobiome.</title>
        <authorList>
            <person name="Mesny F."/>
            <person name="Miyauchi S."/>
            <person name="Thiergart T."/>
            <person name="Pickel B."/>
            <person name="Atanasova L."/>
            <person name="Karlsson M."/>
            <person name="Huettel B."/>
            <person name="Barry K.W."/>
            <person name="Haridas S."/>
            <person name="Chen C."/>
            <person name="Bauer D."/>
            <person name="Andreopoulos W."/>
            <person name="Pangilinan J."/>
            <person name="LaButti K."/>
            <person name="Riley R."/>
            <person name="Lipzen A."/>
            <person name="Clum A."/>
            <person name="Drula E."/>
            <person name="Henrissat B."/>
            <person name="Kohler A."/>
            <person name="Grigoriev I.V."/>
            <person name="Martin F.M."/>
            <person name="Hacquard S."/>
        </authorList>
    </citation>
    <scope>NUCLEOTIDE SEQUENCE</scope>
    <source>
        <strain evidence="2">MPI-SDFR-AT-0120</strain>
    </source>
</reference>
<gene>
    <name evidence="2" type="ORF">FB567DRAFT_620424</name>
</gene>
<sequence length="148" mass="17353">MPLPTFDEFQTLDFADLYSRLLSRFSACDLFTMFEDVHVFYEDESSSKQMEIFHYKIGARLAAERDWNSMSREQLIHQVRVLGLLGPKEEVTCTDLRLRCLLYREAHEVDAAQRQQIKREETKVESLANSKEKGEPVAIKKEEDLTQF</sequence>
<accession>A0A8K0R700</accession>
<comment type="caution">
    <text evidence="2">The sequence shown here is derived from an EMBL/GenBank/DDBJ whole genome shotgun (WGS) entry which is preliminary data.</text>
</comment>
<proteinExistence type="predicted"/>
<dbReference type="EMBL" id="JAGMVJ010000008">
    <property type="protein sequence ID" value="KAH7088132.1"/>
    <property type="molecule type" value="Genomic_DNA"/>
</dbReference>
<dbReference type="Proteomes" id="UP000813461">
    <property type="component" value="Unassembled WGS sequence"/>
</dbReference>
<protein>
    <submittedName>
        <fullName evidence="2">Uncharacterized protein</fullName>
    </submittedName>
</protein>
<name>A0A8K0R700_9PLEO</name>
<dbReference type="AlphaFoldDB" id="A0A8K0R700"/>